<dbReference type="AlphaFoldDB" id="A0A231H602"/>
<evidence type="ECO:0000256" key="1">
    <source>
        <dbReference type="ARBA" id="ARBA00004202"/>
    </source>
</evidence>
<name>A0A231H602_9NOCA</name>
<dbReference type="GO" id="GO:0015833">
    <property type="term" value="P:peptide transport"/>
    <property type="evidence" value="ECO:0007669"/>
    <property type="project" value="InterPro"/>
</dbReference>
<dbReference type="PANTHER" id="PTHR43297:SF2">
    <property type="entry name" value="DIPEPTIDE TRANSPORT ATP-BINDING PROTEIN DPPD"/>
    <property type="match status" value="1"/>
</dbReference>
<evidence type="ECO:0000256" key="4">
    <source>
        <dbReference type="ARBA" id="ARBA00022475"/>
    </source>
</evidence>
<keyword evidence="3" id="KW-0813">Transport</keyword>
<comment type="caution">
    <text evidence="9">The sequence shown here is derived from an EMBL/GenBank/DDBJ whole genome shotgun (WGS) entry which is preliminary data.</text>
</comment>
<evidence type="ECO:0000313" key="9">
    <source>
        <dbReference type="EMBL" id="OXR44192.1"/>
    </source>
</evidence>
<dbReference type="InterPro" id="IPR050388">
    <property type="entry name" value="ABC_Ni/Peptide_Import"/>
</dbReference>
<dbReference type="PROSITE" id="PS00211">
    <property type="entry name" value="ABC_TRANSPORTER_1"/>
    <property type="match status" value="2"/>
</dbReference>
<dbReference type="SMART" id="SM00382">
    <property type="entry name" value="AAA"/>
    <property type="match status" value="2"/>
</dbReference>
<feature type="domain" description="ABC transporter" evidence="8">
    <location>
        <begin position="22"/>
        <end position="273"/>
    </location>
</feature>
<dbReference type="Proteomes" id="UP000215506">
    <property type="component" value="Unassembled WGS sequence"/>
</dbReference>
<dbReference type="InterPro" id="IPR027417">
    <property type="entry name" value="P-loop_NTPase"/>
</dbReference>
<dbReference type="InterPro" id="IPR003439">
    <property type="entry name" value="ABC_transporter-like_ATP-bd"/>
</dbReference>
<dbReference type="Gene3D" id="3.40.50.300">
    <property type="entry name" value="P-loop containing nucleotide triphosphate hydrolases"/>
    <property type="match status" value="2"/>
</dbReference>
<keyword evidence="10" id="KW-1185">Reference proteome</keyword>
<keyword evidence="7" id="KW-0472">Membrane</keyword>
<protein>
    <submittedName>
        <fullName evidence="9">Glutathione import ATP-binding protein GsiA</fullName>
        <ecNumber evidence="9">3.6.3.-</ecNumber>
    </submittedName>
</protein>
<evidence type="ECO:0000256" key="6">
    <source>
        <dbReference type="ARBA" id="ARBA00022840"/>
    </source>
</evidence>
<comment type="subcellular location">
    <subcellularLocation>
        <location evidence="1">Cell membrane</location>
        <topology evidence="1">Peripheral membrane protein</topology>
    </subcellularLocation>
</comment>
<keyword evidence="6 9" id="KW-0067">ATP-binding</keyword>
<dbReference type="GO" id="GO:0005524">
    <property type="term" value="F:ATP binding"/>
    <property type="evidence" value="ECO:0007669"/>
    <property type="project" value="UniProtKB-KW"/>
</dbReference>
<keyword evidence="4" id="KW-1003">Cell membrane</keyword>
<reference evidence="9 10" key="1">
    <citation type="submission" date="2017-07" db="EMBL/GenBank/DDBJ databases">
        <title>First draft Genome Sequence of Nocardia cerradoensis isolated from human infection.</title>
        <authorList>
            <person name="Carrasco G."/>
        </authorList>
    </citation>
    <scope>NUCLEOTIDE SEQUENCE [LARGE SCALE GENOMIC DNA]</scope>
    <source>
        <strain evidence="9 10">CNM20130759</strain>
    </source>
</reference>
<gene>
    <name evidence="9" type="primary">gsiA_3</name>
    <name evidence="9" type="ORF">B7C42_03752</name>
</gene>
<organism evidence="9 10">
    <name type="scientific">Nocardia cerradoensis</name>
    <dbReference type="NCBI Taxonomy" id="85688"/>
    <lineage>
        <taxon>Bacteria</taxon>
        <taxon>Bacillati</taxon>
        <taxon>Actinomycetota</taxon>
        <taxon>Actinomycetes</taxon>
        <taxon>Mycobacteriales</taxon>
        <taxon>Nocardiaceae</taxon>
        <taxon>Nocardia</taxon>
    </lineage>
</organism>
<sequence>MTATTTALASDAGRAAPVAPLLAVRDLAVAYDGNLSAPTVSGVSFDVPAGAAVAIVGESGSGKSTVVNAILRLLDHGVAVGGRAEFGGRDVLRLPEREFRHIRGRRIGFVPQDPTSSLDPVRRIDRQIFEAFRASGLPEYARRSRLHAQAAELLDSVGIAQPERTLHSYPHQLSGGQLQRVLIAIAISQHPDLIIADEPTSALDVTIQKTILDLIDRLRAERGLSVLLITHDLSLAAERADRVVVLNSGRVAESGPSSAVLREPESGYARELIGDIPSIDPDRFAAAKAQRARPGGEPVLTVTDVHKTFRIGRHRTEALKGVSFDIPAGRTHALVGESGSGKSTLARVVLRLTEPDAGRVLVAGRDISHLGRRELRVARQNLQLVYQNPFQSLDPTYTVAQLVAEPLIRYRWGSRAQRRARVLEVLDLVGLDESLLTRGIRRLSGGQRQRVAIARALSLSPKLLVLDEPTSALDVTVQAQILQVLVDLQVKVGVSYLFISHDLSVVRQLADTVTVLRRGEVQEQGATADVFSSPSGDYTRRLVDSIPKPPGHNVVQLTSGGRS</sequence>
<dbReference type="RefSeq" id="WP_094026025.1">
    <property type="nucleotide sequence ID" value="NZ_NGAF01000007.1"/>
</dbReference>
<comment type="similarity">
    <text evidence="2">Belongs to the ABC transporter superfamily.</text>
</comment>
<dbReference type="EC" id="3.6.3.-" evidence="9"/>
<evidence type="ECO:0000256" key="2">
    <source>
        <dbReference type="ARBA" id="ARBA00005417"/>
    </source>
</evidence>
<dbReference type="InterPro" id="IPR017871">
    <property type="entry name" value="ABC_transporter-like_CS"/>
</dbReference>
<evidence type="ECO:0000259" key="8">
    <source>
        <dbReference type="PROSITE" id="PS50893"/>
    </source>
</evidence>
<dbReference type="SUPFAM" id="SSF52540">
    <property type="entry name" value="P-loop containing nucleoside triphosphate hydrolases"/>
    <property type="match status" value="2"/>
</dbReference>
<dbReference type="GO" id="GO:0016887">
    <property type="term" value="F:ATP hydrolysis activity"/>
    <property type="evidence" value="ECO:0007669"/>
    <property type="project" value="InterPro"/>
</dbReference>
<evidence type="ECO:0000256" key="7">
    <source>
        <dbReference type="ARBA" id="ARBA00023136"/>
    </source>
</evidence>
<dbReference type="InterPro" id="IPR003593">
    <property type="entry name" value="AAA+_ATPase"/>
</dbReference>
<dbReference type="PANTHER" id="PTHR43297">
    <property type="entry name" value="OLIGOPEPTIDE TRANSPORT ATP-BINDING PROTEIN APPD"/>
    <property type="match status" value="1"/>
</dbReference>
<dbReference type="InterPro" id="IPR013563">
    <property type="entry name" value="Oligopep_ABC_C"/>
</dbReference>
<dbReference type="Pfam" id="PF00005">
    <property type="entry name" value="ABC_tran"/>
    <property type="match status" value="2"/>
</dbReference>
<keyword evidence="5" id="KW-0547">Nucleotide-binding</keyword>
<keyword evidence="9" id="KW-0378">Hydrolase</keyword>
<dbReference type="EMBL" id="NGAF01000007">
    <property type="protein sequence ID" value="OXR44192.1"/>
    <property type="molecule type" value="Genomic_DNA"/>
</dbReference>
<dbReference type="NCBIfam" id="NF008453">
    <property type="entry name" value="PRK11308.1"/>
    <property type="match status" value="2"/>
</dbReference>
<dbReference type="CDD" id="cd03257">
    <property type="entry name" value="ABC_NikE_OppD_transporters"/>
    <property type="match status" value="2"/>
</dbReference>
<feature type="domain" description="ABC transporter" evidence="8">
    <location>
        <begin position="300"/>
        <end position="543"/>
    </location>
</feature>
<dbReference type="PROSITE" id="PS50893">
    <property type="entry name" value="ABC_TRANSPORTER_2"/>
    <property type="match status" value="2"/>
</dbReference>
<evidence type="ECO:0000256" key="3">
    <source>
        <dbReference type="ARBA" id="ARBA00022448"/>
    </source>
</evidence>
<accession>A0A231H602</accession>
<evidence type="ECO:0000256" key="5">
    <source>
        <dbReference type="ARBA" id="ARBA00022741"/>
    </source>
</evidence>
<dbReference type="GO" id="GO:0005886">
    <property type="term" value="C:plasma membrane"/>
    <property type="evidence" value="ECO:0007669"/>
    <property type="project" value="UniProtKB-SubCell"/>
</dbReference>
<proteinExistence type="inferred from homology"/>
<evidence type="ECO:0000313" key="10">
    <source>
        <dbReference type="Proteomes" id="UP000215506"/>
    </source>
</evidence>
<dbReference type="Pfam" id="PF08352">
    <property type="entry name" value="oligo_HPY"/>
    <property type="match status" value="1"/>
</dbReference>